<dbReference type="InterPro" id="IPR026705">
    <property type="entry name" value="Hid-1/Ecm30"/>
</dbReference>
<reference evidence="2" key="1">
    <citation type="journal article" date="2023" name="Mol. Phylogenet. Evol.">
        <title>Genome-scale phylogeny and comparative genomics of the fungal order Sordariales.</title>
        <authorList>
            <person name="Hensen N."/>
            <person name="Bonometti L."/>
            <person name="Westerberg I."/>
            <person name="Brannstrom I.O."/>
            <person name="Guillou S."/>
            <person name="Cros-Aarteil S."/>
            <person name="Calhoun S."/>
            <person name="Haridas S."/>
            <person name="Kuo A."/>
            <person name="Mondo S."/>
            <person name="Pangilinan J."/>
            <person name="Riley R."/>
            <person name="LaButti K."/>
            <person name="Andreopoulos B."/>
            <person name="Lipzen A."/>
            <person name="Chen C."/>
            <person name="Yan M."/>
            <person name="Daum C."/>
            <person name="Ng V."/>
            <person name="Clum A."/>
            <person name="Steindorff A."/>
            <person name="Ohm R.A."/>
            <person name="Martin F."/>
            <person name="Silar P."/>
            <person name="Natvig D.O."/>
            <person name="Lalanne C."/>
            <person name="Gautier V."/>
            <person name="Ament-Velasquez S.L."/>
            <person name="Kruys A."/>
            <person name="Hutchinson M.I."/>
            <person name="Powell A.J."/>
            <person name="Barry K."/>
            <person name="Miller A.N."/>
            <person name="Grigoriev I.V."/>
            <person name="Debuchy R."/>
            <person name="Gladieux P."/>
            <person name="Hiltunen Thoren M."/>
            <person name="Johannesson H."/>
        </authorList>
    </citation>
    <scope>NUCLEOTIDE SEQUENCE</scope>
    <source>
        <strain evidence="2">CBS 314.62</strain>
    </source>
</reference>
<dbReference type="GO" id="GO:0000138">
    <property type="term" value="C:Golgi trans cisterna"/>
    <property type="evidence" value="ECO:0007669"/>
    <property type="project" value="TreeGrafter"/>
</dbReference>
<feature type="compositionally biased region" description="Low complexity" evidence="1">
    <location>
        <begin position="863"/>
        <end position="876"/>
    </location>
</feature>
<feature type="compositionally biased region" description="Polar residues" evidence="1">
    <location>
        <begin position="598"/>
        <end position="617"/>
    </location>
</feature>
<feature type="region of interest" description="Disordered" evidence="1">
    <location>
        <begin position="859"/>
        <end position="883"/>
    </location>
</feature>
<dbReference type="PANTHER" id="PTHR21575:SF12">
    <property type="entry name" value="PROTEIN HID1"/>
    <property type="match status" value="1"/>
</dbReference>
<evidence type="ECO:0000313" key="2">
    <source>
        <dbReference type="EMBL" id="KAK3684758.1"/>
    </source>
</evidence>
<feature type="region of interest" description="Disordered" evidence="1">
    <location>
        <begin position="575"/>
        <end position="676"/>
    </location>
</feature>
<accession>A0AAE0X488</accession>
<organism evidence="2 3">
    <name type="scientific">Podospora appendiculata</name>
    <dbReference type="NCBI Taxonomy" id="314037"/>
    <lineage>
        <taxon>Eukaryota</taxon>
        <taxon>Fungi</taxon>
        <taxon>Dikarya</taxon>
        <taxon>Ascomycota</taxon>
        <taxon>Pezizomycotina</taxon>
        <taxon>Sordariomycetes</taxon>
        <taxon>Sordariomycetidae</taxon>
        <taxon>Sordariales</taxon>
        <taxon>Podosporaceae</taxon>
        <taxon>Podospora</taxon>
    </lineage>
</organism>
<keyword evidence="3" id="KW-1185">Reference proteome</keyword>
<comment type="caution">
    <text evidence="2">The sequence shown here is derived from an EMBL/GenBank/DDBJ whole genome shotgun (WGS) entry which is preliminary data.</text>
</comment>
<proteinExistence type="predicted"/>
<dbReference type="AlphaFoldDB" id="A0AAE0X488"/>
<evidence type="ECO:0000313" key="3">
    <source>
        <dbReference type="Proteomes" id="UP001270362"/>
    </source>
</evidence>
<name>A0AAE0X488_9PEZI</name>
<sequence length="883" mass="98833">MGASDSKLVFKQGIFKLSEERHIPADDDYWTSFWELPESAEDIFSLFAPADVRRTRDNALENLETLILAVTSRLFILRHHPSFPDPEIAPERDALNCVRILTRVLPYIYEKESLQPWEETFFWGQRRKRTRTASIANEILFDESQEVRTRTASDDFEEAKPLAEELIDTLVDLLFFSDLTVPKQAHGRPKVTYAIWQSGVGCNASIPTTKEHESNRCEILRLLLTLASQSMYLPPSHLPQRGTRALTHICTCPDKQVVLSVLCSLLNTTLKYNPASWRVPYNTLVLKDPKQVLVTYTLQFLLVIVLYPIPDQPGIVTPKNFYRHFLGRLHRPQDFQFIVDGMTRILNQPLHANSSYIPGAHSSIRFAPEIIMLFWEITQCNKRFRSFMIDTDRAHDFVILILFYALEYKGDASKQGVVRMCAFLLQTLSVEVNFGLGLNKTFEAQETLPTAIRIAGFRGTYADFLIQSIYNLITTSQGKLSAIYPALLAVIHNIAAHLEGLSAVTCSKVMQLFNSMSSPSFLMANETNHDLLRSLLESMNSIVERQYKKNPEFVYAILGNRKRFEALRSFTLESGQEEIERRNRRRKETGASHDPLEPNSTRSSVDSLRSPTTSLSRVPTLGDVPEEADDGTFAIGDDDDDDTDDEERPTPAASSPSEIPSRTSSVASINEDDVPRQLRGMSEKARGKMPAGTPNFSRQNSITSLGGYSVAGQSQTGAFEPSAHWIESWLPELPLHTALTLIQQLTALIPRQALASETAAPNTLHKIREVQLVGVDPSPIRIQSFEWSQLALGWYESLLWGFIFSSEMQVAKGTVGIWNSTSIKLFRVQETAPQGPSLTSPRGAVDAVGSNIVSRIGSINLRGPTSPSTTGPAPGGQNFRRNG</sequence>
<reference evidence="2" key="2">
    <citation type="submission" date="2023-06" db="EMBL/GenBank/DDBJ databases">
        <authorList>
            <consortium name="Lawrence Berkeley National Laboratory"/>
            <person name="Haridas S."/>
            <person name="Hensen N."/>
            <person name="Bonometti L."/>
            <person name="Westerberg I."/>
            <person name="Brannstrom I.O."/>
            <person name="Guillou S."/>
            <person name="Cros-Aarteil S."/>
            <person name="Calhoun S."/>
            <person name="Kuo A."/>
            <person name="Mondo S."/>
            <person name="Pangilinan J."/>
            <person name="Riley R."/>
            <person name="Labutti K."/>
            <person name="Andreopoulos B."/>
            <person name="Lipzen A."/>
            <person name="Chen C."/>
            <person name="Yanf M."/>
            <person name="Daum C."/>
            <person name="Ng V."/>
            <person name="Clum A."/>
            <person name="Steindorff A."/>
            <person name="Ohm R."/>
            <person name="Martin F."/>
            <person name="Silar P."/>
            <person name="Natvig D."/>
            <person name="Lalanne C."/>
            <person name="Gautier V."/>
            <person name="Ament-Velasquez S.L."/>
            <person name="Kruys A."/>
            <person name="Hutchinson M.I."/>
            <person name="Powell A.J."/>
            <person name="Barry K."/>
            <person name="Miller A.N."/>
            <person name="Grigoriev I.V."/>
            <person name="Debuchy R."/>
            <person name="Gladieux P."/>
            <person name="Thoren M.H."/>
            <person name="Johannesson H."/>
        </authorList>
    </citation>
    <scope>NUCLEOTIDE SEQUENCE</scope>
    <source>
        <strain evidence="2">CBS 314.62</strain>
    </source>
</reference>
<evidence type="ECO:0000256" key="1">
    <source>
        <dbReference type="SAM" id="MobiDB-lite"/>
    </source>
</evidence>
<gene>
    <name evidence="2" type="ORF">B0T22DRAFT_464064</name>
</gene>
<dbReference type="GO" id="GO:0005797">
    <property type="term" value="C:Golgi medial cisterna"/>
    <property type="evidence" value="ECO:0007669"/>
    <property type="project" value="TreeGrafter"/>
</dbReference>
<feature type="compositionally biased region" description="Low complexity" evidence="1">
    <location>
        <begin position="654"/>
        <end position="665"/>
    </location>
</feature>
<feature type="compositionally biased region" description="Acidic residues" evidence="1">
    <location>
        <begin position="624"/>
        <end position="647"/>
    </location>
</feature>
<dbReference type="GO" id="GO:0016020">
    <property type="term" value="C:membrane"/>
    <property type="evidence" value="ECO:0007669"/>
    <property type="project" value="TreeGrafter"/>
</dbReference>
<protein>
    <submittedName>
        <fullName evidence="2">High-temperature-induced dauer-formation protein-domain-containing protein</fullName>
    </submittedName>
</protein>
<dbReference type="PANTHER" id="PTHR21575">
    <property type="entry name" value="PROTEIN HID1"/>
    <property type="match status" value="1"/>
</dbReference>
<dbReference type="Pfam" id="PF12722">
    <property type="entry name" value="Hid1"/>
    <property type="match status" value="1"/>
</dbReference>
<dbReference type="Proteomes" id="UP001270362">
    <property type="component" value="Unassembled WGS sequence"/>
</dbReference>
<dbReference type="EMBL" id="JAULSO010000003">
    <property type="protein sequence ID" value="KAK3684758.1"/>
    <property type="molecule type" value="Genomic_DNA"/>
</dbReference>